<dbReference type="Gene3D" id="2.60.40.10">
    <property type="entry name" value="Immunoglobulins"/>
    <property type="match status" value="2"/>
</dbReference>
<gene>
    <name evidence="3" type="ORF">FRUB_09135</name>
</gene>
<dbReference type="Proteomes" id="UP000214646">
    <property type="component" value="Unassembled WGS sequence"/>
</dbReference>
<dbReference type="NCBIfam" id="TIGR01451">
    <property type="entry name" value="B_ant_repeat"/>
    <property type="match status" value="1"/>
</dbReference>
<evidence type="ECO:0000259" key="2">
    <source>
        <dbReference type="Pfam" id="PF01345"/>
    </source>
</evidence>
<name>A0A225D507_9BACT</name>
<dbReference type="InterPro" id="IPR013783">
    <property type="entry name" value="Ig-like_fold"/>
</dbReference>
<evidence type="ECO:0000313" key="3">
    <source>
        <dbReference type="EMBL" id="OWK36572.1"/>
    </source>
</evidence>
<dbReference type="PANTHER" id="PTHR34819:SF5">
    <property type="entry name" value="CONSERVED REPEAT DOMAIN PROTEIN"/>
    <property type="match status" value="1"/>
</dbReference>
<feature type="domain" description="DUF11" evidence="2">
    <location>
        <begin position="428"/>
        <end position="520"/>
    </location>
</feature>
<dbReference type="AlphaFoldDB" id="A0A225D507"/>
<evidence type="ECO:0000313" key="4">
    <source>
        <dbReference type="Proteomes" id="UP000214646"/>
    </source>
</evidence>
<keyword evidence="4" id="KW-1185">Reference proteome</keyword>
<organism evidence="3 4">
    <name type="scientific">Fimbriiglobus ruber</name>
    <dbReference type="NCBI Taxonomy" id="1908690"/>
    <lineage>
        <taxon>Bacteria</taxon>
        <taxon>Pseudomonadati</taxon>
        <taxon>Planctomycetota</taxon>
        <taxon>Planctomycetia</taxon>
        <taxon>Gemmatales</taxon>
        <taxon>Gemmataceae</taxon>
        <taxon>Fimbriiglobus</taxon>
    </lineage>
</organism>
<dbReference type="InterPro" id="IPR047589">
    <property type="entry name" value="DUF11_rpt"/>
</dbReference>
<sequence>MVGLIAVAVVSGAAVGLSSPGPGPSQPPANIPTADGPTPLTLTAAQLQPARPEAAVSLDWSGPSAARVNKPAEYTLTVRNTSVQFVQKVVVQVRVPADVKIAQISPAAKVVDGIYLWELGTLEAKDARNLKMTLTPAAGGELGCQAWVTFTGTAGMKVAVQEPKLEATIKAPATVAVGDEFQVSYRVMNIGNCAAESYHVLKQFSAGPFPLDCPGFGKSLGALEMDAKTETLCVKTPGEYTYQVIASADGVDAKATAKVRVIAPKLKVTVAGPAEVLVGRKATYHVTVENTGELPVKDITLARTPPAGWKPLDTRPWRVSSPAEVTICSPSCETSKESSARDVGRDLALMAGMRLRESQPRTGDTISELTPGQSAEMTFDALPTAAGAYTMFVQASGNRNATAAAECSTRVSGIPALRVELVDLVDPVEKGQTTTYEIRVTNTGTMADENVVVTCPLPEQLKFVSATGPVNHAVDDLNNCGVVRFEPVRELAPKTETVFRVTVKAVGTGDVRFKAQVNSKHLTTSVVKEESTRVFGD</sequence>
<reference evidence="4" key="1">
    <citation type="submission" date="2017-06" db="EMBL/GenBank/DDBJ databases">
        <title>Genome analysis of Fimbriiglobus ruber SP5, the first member of the order Planctomycetales with confirmed chitinolytic capability.</title>
        <authorList>
            <person name="Ravin N.V."/>
            <person name="Rakitin A.L."/>
            <person name="Ivanova A.A."/>
            <person name="Beletsky A.V."/>
            <person name="Kulichevskaya I.S."/>
            <person name="Mardanov A.V."/>
            <person name="Dedysh S.N."/>
        </authorList>
    </citation>
    <scope>NUCLEOTIDE SEQUENCE [LARGE SCALE GENOMIC DNA]</scope>
    <source>
        <strain evidence="4">SP5</strain>
    </source>
</reference>
<feature type="region of interest" description="Disordered" evidence="1">
    <location>
        <begin position="17"/>
        <end position="37"/>
    </location>
</feature>
<dbReference type="InterPro" id="IPR001434">
    <property type="entry name" value="OmcB-like_DUF11"/>
</dbReference>
<protein>
    <submittedName>
        <fullName evidence="3">Outer membrane protein</fullName>
    </submittedName>
</protein>
<dbReference type="PANTHER" id="PTHR34819">
    <property type="entry name" value="LARGE CYSTEINE-RICH PERIPLASMIC PROTEIN OMCB"/>
    <property type="match status" value="1"/>
</dbReference>
<dbReference type="InterPro" id="IPR051172">
    <property type="entry name" value="Chlamydia_OmcB"/>
</dbReference>
<feature type="compositionally biased region" description="Pro residues" evidence="1">
    <location>
        <begin position="21"/>
        <end position="30"/>
    </location>
</feature>
<dbReference type="EMBL" id="NIDE01000017">
    <property type="protein sequence ID" value="OWK36572.1"/>
    <property type="molecule type" value="Genomic_DNA"/>
</dbReference>
<accession>A0A225D507</accession>
<comment type="caution">
    <text evidence="3">The sequence shown here is derived from an EMBL/GenBank/DDBJ whole genome shotgun (WGS) entry which is preliminary data.</text>
</comment>
<dbReference type="Pfam" id="PF01345">
    <property type="entry name" value="DUF11"/>
    <property type="match status" value="2"/>
</dbReference>
<evidence type="ECO:0000256" key="1">
    <source>
        <dbReference type="SAM" id="MobiDB-lite"/>
    </source>
</evidence>
<feature type="domain" description="DUF11" evidence="2">
    <location>
        <begin position="65"/>
        <end position="149"/>
    </location>
</feature>
<proteinExistence type="predicted"/>